<evidence type="ECO:0000313" key="1">
    <source>
        <dbReference type="EMBL" id="QAT41776.1"/>
    </source>
</evidence>
<dbReference type="Proteomes" id="UP000287601">
    <property type="component" value="Chromosome"/>
</dbReference>
<reference evidence="1 2" key="1">
    <citation type="submission" date="2019-01" db="EMBL/GenBank/DDBJ databases">
        <title>Draft genomes of a novel of Aminipila strains.</title>
        <authorList>
            <person name="Ma S."/>
        </authorList>
    </citation>
    <scope>NUCLEOTIDE SEQUENCE [LARGE SCALE GENOMIC DNA]</scope>
    <source>
        <strain evidence="2">JN-39</strain>
    </source>
</reference>
<gene>
    <name evidence="1" type="ORF">EQM06_00240</name>
</gene>
<accession>A0A410PSB6</accession>
<evidence type="ECO:0000313" key="2">
    <source>
        <dbReference type="Proteomes" id="UP000287601"/>
    </source>
</evidence>
<dbReference type="KEGG" id="amij:EQM06_00240"/>
<protein>
    <submittedName>
        <fullName evidence="1">Uncharacterized protein</fullName>
    </submittedName>
</protein>
<sequence length="278" mass="32487">MSVNLWGRIRSNVSQDPTAKRLTASKEAEVKSEFREVFKAQKSAVKKVESKDGDTLTISQNVTIAQKMNELREIHERTDYSGMTDVERYRLITDRYEEVFPCMGGKLETNYDKYKPVAEQIVKELDQAIPGYSYLSKYDGENYTEFLKTVRGYQGLSKEELIEKTNERYLKEGSLTEKAQIMRELWGLGVIDGETYGIFTASLGYLERQEYRKTFNVFNLDEQSDHYRNWIKNGGMENLKVDWEELKKNLFENIDVKKLYGEEKKEEFNNLFEILGGK</sequence>
<organism evidence="1 2">
    <name type="scientific">Aminipila luticellarii</name>
    <dbReference type="NCBI Taxonomy" id="2507160"/>
    <lineage>
        <taxon>Bacteria</taxon>
        <taxon>Bacillati</taxon>
        <taxon>Bacillota</taxon>
        <taxon>Clostridia</taxon>
        <taxon>Peptostreptococcales</taxon>
        <taxon>Anaerovoracaceae</taxon>
        <taxon>Aminipila</taxon>
    </lineage>
</organism>
<dbReference type="AlphaFoldDB" id="A0A410PSB6"/>
<name>A0A410PSB6_9FIRM</name>
<dbReference type="OrthoDB" id="2109491at2"/>
<proteinExistence type="predicted"/>
<dbReference type="EMBL" id="CP035281">
    <property type="protein sequence ID" value="QAT41776.1"/>
    <property type="molecule type" value="Genomic_DNA"/>
</dbReference>
<keyword evidence="2" id="KW-1185">Reference proteome</keyword>
<dbReference type="RefSeq" id="WP_128744430.1">
    <property type="nucleotide sequence ID" value="NZ_CP035281.1"/>
</dbReference>